<protein>
    <submittedName>
        <fullName evidence="1">Uncharacterized protein</fullName>
    </submittedName>
</protein>
<name>A0A6H9XSA1_9CORY</name>
<reference evidence="1 2" key="1">
    <citation type="submission" date="2018-06" db="EMBL/GenBank/DDBJ databases">
        <authorList>
            <consortium name="Pathogen Informatics"/>
            <person name="Doyle S."/>
        </authorList>
    </citation>
    <scope>NUCLEOTIDE SEQUENCE [LARGE SCALE GENOMIC DNA]</scope>
    <source>
        <strain evidence="1 2">NCTC10254</strain>
    </source>
</reference>
<accession>A0A6H9XSA1</accession>
<evidence type="ECO:0000313" key="2">
    <source>
        <dbReference type="Proteomes" id="UP000249886"/>
    </source>
</evidence>
<dbReference type="AlphaFoldDB" id="A0A6H9XSA1"/>
<evidence type="ECO:0000313" key="1">
    <source>
        <dbReference type="EMBL" id="SPW27725.1"/>
    </source>
</evidence>
<dbReference type="Proteomes" id="UP000249886">
    <property type="component" value="Unassembled WGS sequence"/>
</dbReference>
<dbReference type="Gene3D" id="3.40.50.720">
    <property type="entry name" value="NAD(P)-binding Rossmann-like Domain"/>
    <property type="match status" value="1"/>
</dbReference>
<sequence>MVDIMNILILGGTAWLSSTIARTATGRGHHVTCAARGTDTPPQGCAFIPLDRNQPDAYATLPNITWDAVVDVTTSRDFAADAITNICTNQWVYVSSASVYADMSDPNRDETTPLVSPEGADTPGNFPAAKVACEQQFPPETTCIIRPGLIGGAGDPTGRSGYYPWRFTHPTGPEVLAPDRRMPVALIDVTDLAAWIVHCMEHQVMGVFNAVGPAHTLNDVYELSPIPVREVPTDALLSAGINQWFGPTSLPLWLADPNLQYAMVFDSTAARNHGLTTRPLAETLQAAAQTFQPGTSGLTDEEERELRAYLTASTSE</sequence>
<dbReference type="SUPFAM" id="SSF51735">
    <property type="entry name" value="NAD(P)-binding Rossmann-fold domains"/>
    <property type="match status" value="1"/>
</dbReference>
<proteinExistence type="predicted"/>
<organism evidence="1 2">
    <name type="scientific">Corynebacterium matruchotii</name>
    <dbReference type="NCBI Taxonomy" id="43768"/>
    <lineage>
        <taxon>Bacteria</taxon>
        <taxon>Bacillati</taxon>
        <taxon>Actinomycetota</taxon>
        <taxon>Actinomycetes</taxon>
        <taxon>Mycobacteriales</taxon>
        <taxon>Corynebacteriaceae</taxon>
        <taxon>Corynebacterium</taxon>
    </lineage>
</organism>
<dbReference type="InterPro" id="IPR036291">
    <property type="entry name" value="NAD(P)-bd_dom_sf"/>
</dbReference>
<comment type="caution">
    <text evidence="1">The sequence shown here is derived from an EMBL/GenBank/DDBJ whole genome shotgun (WGS) entry which is preliminary data.</text>
</comment>
<gene>
    <name evidence="1" type="ORF">NCTC10254_01001</name>
</gene>
<dbReference type="EMBL" id="UARK01000002">
    <property type="protein sequence ID" value="SPW27725.1"/>
    <property type="molecule type" value="Genomic_DNA"/>
</dbReference>